<keyword evidence="3" id="KW-1185">Reference proteome</keyword>
<keyword evidence="1" id="KW-0472">Membrane</keyword>
<keyword evidence="1" id="KW-0812">Transmembrane</keyword>
<reference evidence="2 3" key="1">
    <citation type="submission" date="2016-03" db="EMBL/GenBank/DDBJ databases">
        <title>How can Kluyveromyces marxianus grow so fast - potential evolutionary course in Saccharomyces Complex revealed by comparative genomics.</title>
        <authorList>
            <person name="Mo W."/>
            <person name="Lu W."/>
            <person name="Yang X."/>
            <person name="Qi J."/>
            <person name="Lv H."/>
        </authorList>
    </citation>
    <scope>NUCLEOTIDE SEQUENCE [LARGE SCALE GENOMIC DNA]</scope>
    <source>
        <strain evidence="2 3">FIM1</strain>
    </source>
</reference>
<dbReference type="PANTHER" id="PTHR28092">
    <property type="entry name" value="FACTOR-INDUCED GENE 1 PROTEIN"/>
    <property type="match status" value="1"/>
</dbReference>
<keyword evidence="1" id="KW-1133">Transmembrane helix</keyword>
<name>A0ABX6EW77_KLUMA</name>
<proteinExistence type="predicted"/>
<feature type="transmembrane region" description="Helical" evidence="1">
    <location>
        <begin position="162"/>
        <end position="183"/>
    </location>
</feature>
<reference evidence="2 3" key="2">
    <citation type="submission" date="2019-11" db="EMBL/GenBank/DDBJ databases">
        <authorList>
            <person name="Lu H."/>
        </authorList>
    </citation>
    <scope>NUCLEOTIDE SEQUENCE [LARGE SCALE GENOMIC DNA]</scope>
    <source>
        <strain evidence="2 3">FIM1</strain>
    </source>
</reference>
<gene>
    <name evidence="2" type="primary">FIG1</name>
    <name evidence="2" type="ORF">FIM1_3325</name>
</gene>
<feature type="transmembrane region" description="Helical" evidence="1">
    <location>
        <begin position="20"/>
        <end position="39"/>
    </location>
</feature>
<evidence type="ECO:0000313" key="2">
    <source>
        <dbReference type="EMBL" id="QGN16609.1"/>
    </source>
</evidence>
<feature type="transmembrane region" description="Helical" evidence="1">
    <location>
        <begin position="195"/>
        <end position="225"/>
    </location>
</feature>
<dbReference type="InterPro" id="IPR033481">
    <property type="entry name" value="Dni1/Fig1"/>
</dbReference>
<dbReference type="Pfam" id="PF12351">
    <property type="entry name" value="Fig1"/>
    <property type="match status" value="1"/>
</dbReference>
<dbReference type="InterPro" id="IPR016509">
    <property type="entry name" value="Fig1"/>
</dbReference>
<protein>
    <submittedName>
        <fullName evidence="2">Factor-induced gene 1 protein</fullName>
    </submittedName>
</protein>
<evidence type="ECO:0000313" key="3">
    <source>
        <dbReference type="Proteomes" id="UP000422736"/>
    </source>
</evidence>
<dbReference type="PANTHER" id="PTHR28092:SF1">
    <property type="entry name" value="FACTOR-INDUCED GENE 1 PROTEIN"/>
    <property type="match status" value="1"/>
</dbReference>
<dbReference type="PIRSF" id="PIRSF007138">
    <property type="entry name" value="FIG1"/>
    <property type="match status" value="1"/>
</dbReference>
<organism evidence="2 3">
    <name type="scientific">Kluyveromyces marxianus</name>
    <name type="common">Yeast</name>
    <name type="synonym">Candida kefyr</name>
    <dbReference type="NCBI Taxonomy" id="4911"/>
    <lineage>
        <taxon>Eukaryota</taxon>
        <taxon>Fungi</taxon>
        <taxon>Dikarya</taxon>
        <taxon>Ascomycota</taxon>
        <taxon>Saccharomycotina</taxon>
        <taxon>Saccharomycetes</taxon>
        <taxon>Saccharomycetales</taxon>
        <taxon>Saccharomycetaceae</taxon>
        <taxon>Kluyveromyces</taxon>
    </lineage>
</organism>
<dbReference type="Proteomes" id="UP000422736">
    <property type="component" value="Chromosome 5"/>
</dbReference>
<feature type="transmembrane region" description="Helical" evidence="1">
    <location>
        <begin position="246"/>
        <end position="264"/>
    </location>
</feature>
<sequence>MLFSVKLGYTLMKKMPRVLVILNSLISIFLLIFLLVGCYKPNQSSTYLVRYKFNDDSPLYSVISKQFSSKPSTKGLEKVNILSGYMGVCIDNIPSNYYKNATDKASTVCFNRKKVDDMQIYDDLTIKIFSFGYQNSSKQTDSSDINILGLAHQNSAEIVHPYILMVVVIFTILLFGITTYAAIPKLPYKDYTQRVLMGLTALTAFLWTIGAIWAHVAINASASLVPRASMNIMKVHKGRKSQTMTWFAFAFMLINCFIIWMIYFRDRKELDEKLDDVKSVGNPFSNKYSSDSNTLTSV</sequence>
<evidence type="ECO:0000256" key="1">
    <source>
        <dbReference type="SAM" id="Phobius"/>
    </source>
</evidence>
<dbReference type="EMBL" id="CP015058">
    <property type="protein sequence ID" value="QGN16609.1"/>
    <property type="molecule type" value="Genomic_DNA"/>
</dbReference>
<accession>A0ABX6EW77</accession>